<dbReference type="InterPro" id="IPR011009">
    <property type="entry name" value="Kinase-like_dom_sf"/>
</dbReference>
<keyword evidence="6" id="KW-0677">Repeat</keyword>
<evidence type="ECO:0000256" key="3">
    <source>
        <dbReference type="ARBA" id="ARBA00022614"/>
    </source>
</evidence>
<dbReference type="InterPro" id="IPR008271">
    <property type="entry name" value="Ser/Thr_kinase_AS"/>
</dbReference>
<evidence type="ECO:0000256" key="13">
    <source>
        <dbReference type="SAM" id="Phobius"/>
    </source>
</evidence>
<dbReference type="InterPro" id="IPR017441">
    <property type="entry name" value="Protein_kinase_ATP_BS"/>
</dbReference>
<dbReference type="Gene3D" id="1.10.510.10">
    <property type="entry name" value="Transferase(Phosphotransferase) domain 1"/>
    <property type="match status" value="1"/>
</dbReference>
<feature type="binding site" evidence="12">
    <location>
        <position position="597"/>
    </location>
    <ligand>
        <name>ATP</name>
        <dbReference type="ChEBI" id="CHEBI:30616"/>
    </ligand>
</feature>
<keyword evidence="4" id="KW-0808">Transferase</keyword>
<evidence type="ECO:0000256" key="6">
    <source>
        <dbReference type="ARBA" id="ARBA00022737"/>
    </source>
</evidence>
<keyword evidence="10 13" id="KW-1133">Transmembrane helix</keyword>
<evidence type="ECO:0000256" key="2">
    <source>
        <dbReference type="ARBA" id="ARBA00008684"/>
    </source>
</evidence>
<organism evidence="15 16">
    <name type="scientific">Tripterygium wilfordii</name>
    <name type="common">Thunder God vine</name>
    <dbReference type="NCBI Taxonomy" id="458696"/>
    <lineage>
        <taxon>Eukaryota</taxon>
        <taxon>Viridiplantae</taxon>
        <taxon>Streptophyta</taxon>
        <taxon>Embryophyta</taxon>
        <taxon>Tracheophyta</taxon>
        <taxon>Spermatophyta</taxon>
        <taxon>Magnoliopsida</taxon>
        <taxon>eudicotyledons</taxon>
        <taxon>Gunneridae</taxon>
        <taxon>Pentapetalae</taxon>
        <taxon>rosids</taxon>
        <taxon>fabids</taxon>
        <taxon>Celastrales</taxon>
        <taxon>Celastraceae</taxon>
        <taxon>Tripterygium</taxon>
    </lineage>
</organism>
<dbReference type="Pfam" id="PF00560">
    <property type="entry name" value="LRR_1"/>
    <property type="match status" value="5"/>
</dbReference>
<dbReference type="PROSITE" id="PS00107">
    <property type="entry name" value="PROTEIN_KINASE_ATP"/>
    <property type="match status" value="1"/>
</dbReference>
<dbReference type="Gene3D" id="3.80.10.10">
    <property type="entry name" value="Ribonuclease Inhibitor"/>
    <property type="match status" value="3"/>
</dbReference>
<evidence type="ECO:0000256" key="12">
    <source>
        <dbReference type="PROSITE-ProRule" id="PRU10141"/>
    </source>
</evidence>
<evidence type="ECO:0000313" key="16">
    <source>
        <dbReference type="Proteomes" id="UP000593562"/>
    </source>
</evidence>
<dbReference type="PROSITE" id="PS00108">
    <property type="entry name" value="PROTEIN_KINASE_ST"/>
    <property type="match status" value="1"/>
</dbReference>
<dbReference type="GO" id="GO:0016020">
    <property type="term" value="C:membrane"/>
    <property type="evidence" value="ECO:0007669"/>
    <property type="project" value="UniProtKB-SubCell"/>
</dbReference>
<dbReference type="Proteomes" id="UP000593562">
    <property type="component" value="Unassembled WGS sequence"/>
</dbReference>
<evidence type="ECO:0000256" key="5">
    <source>
        <dbReference type="ARBA" id="ARBA00022692"/>
    </source>
</evidence>
<comment type="subcellular location">
    <subcellularLocation>
        <location evidence="1">Membrane</location>
        <topology evidence="1">Single-pass membrane protein</topology>
    </subcellularLocation>
</comment>
<dbReference type="Pfam" id="PF08263">
    <property type="entry name" value="LRRNT_2"/>
    <property type="match status" value="1"/>
</dbReference>
<evidence type="ECO:0000256" key="8">
    <source>
        <dbReference type="ARBA" id="ARBA00022777"/>
    </source>
</evidence>
<dbReference type="Pfam" id="PF00069">
    <property type="entry name" value="Pkinase"/>
    <property type="match status" value="1"/>
</dbReference>
<feature type="transmembrane region" description="Helical" evidence="13">
    <location>
        <begin position="507"/>
        <end position="535"/>
    </location>
</feature>
<dbReference type="EMBL" id="JAAARO010000014">
    <property type="protein sequence ID" value="KAF5736583.1"/>
    <property type="molecule type" value="Genomic_DNA"/>
</dbReference>
<dbReference type="InterPro" id="IPR001611">
    <property type="entry name" value="Leu-rich_rpt"/>
</dbReference>
<keyword evidence="3" id="KW-0433">Leucine-rich repeat</keyword>
<name>A0A7J7CR44_TRIWF</name>
<dbReference type="InterPro" id="IPR051809">
    <property type="entry name" value="Plant_receptor-like_S/T_kinase"/>
</dbReference>
<keyword evidence="8 15" id="KW-0418">Kinase</keyword>
<dbReference type="InterPro" id="IPR032675">
    <property type="entry name" value="LRR_dom_sf"/>
</dbReference>
<keyword evidence="15" id="KW-0675">Receptor</keyword>
<comment type="similarity">
    <text evidence="2">Belongs to the protein kinase superfamily. Ser/Thr protein kinase family.</text>
</comment>
<sequence>MKFQKFQLCISPFTDLQVLILFLTTNIQCWQPVSMVDALGNETDRVSLLKFKESIADDPYESLNSWNDSVPFCNWYGTTCSPKHQRVTSLDLEGLALRGTMSSYIGNLSFLRILNLQNNNFYGDIPQEVGFLFRLQQLNLTNNTFGGEILASLSNCFGLRIIDLGWNGLIGRIPADLGSLTVNNLEGTIPNDIGRWKSLITLAIGANKFSGMLPSSLFNISSIRSISTVANQLNGTLPANMGLTLPNLQQFGIAGNQFSGHIPDSISNASLLQIFQITTNNFVGQVSTDLGNLQGLWLLGLGENNLGSNSSDDLNFLTSLTNCSSLRVLEFSSNNLGGVLPNSIANLSTQISGLYLGVNQIYGTIPATISNLINLNALSMEGNLFSGVIPSSLGKLQQLQGMILSRNRLSGSIPSSIGNLSLLAQLQLAQNHLEGTIPPGEILKDFLKLPFLLYLNLSFNDLEGELPSEGVFRNASAILVTGNNVCGGIPELDLPKCTSGVKDLGKFHAFVLTVTIVPVALVVIFVSVFLVVYWLRKSKTTPSSVVPSMDKLLKVSYRKLHQATNGFSSINLIGSGSFGLVYKAFLDDQQERPVAVKVLKLQQIGASKSFMANMSLEKWLHPDTSSENESECLDFLQRLNIAIDVASALHYLHDQCETPIVYCDLKPSNVLLDNGMVAHVSDFGLAKLLSQDQTNTSSTIGLKGSIGYTAPVLKIGVSCSAESPRERMSMEDVVRELQLVKKSCTQW</sequence>
<evidence type="ECO:0000256" key="9">
    <source>
        <dbReference type="ARBA" id="ARBA00022840"/>
    </source>
</evidence>
<dbReference type="GO" id="GO:0004672">
    <property type="term" value="F:protein kinase activity"/>
    <property type="evidence" value="ECO:0007669"/>
    <property type="project" value="InterPro"/>
</dbReference>
<evidence type="ECO:0000256" key="7">
    <source>
        <dbReference type="ARBA" id="ARBA00022741"/>
    </source>
</evidence>
<evidence type="ECO:0000256" key="1">
    <source>
        <dbReference type="ARBA" id="ARBA00004167"/>
    </source>
</evidence>
<dbReference type="InterPro" id="IPR013210">
    <property type="entry name" value="LRR_N_plant-typ"/>
</dbReference>
<dbReference type="InterPro" id="IPR000719">
    <property type="entry name" value="Prot_kinase_dom"/>
</dbReference>
<protein>
    <submittedName>
        <fullName evidence="15">LRR receptor-like serine/threonine-protein kinase EFR</fullName>
    </submittedName>
</protein>
<dbReference type="SUPFAM" id="SSF56112">
    <property type="entry name" value="Protein kinase-like (PK-like)"/>
    <property type="match status" value="1"/>
</dbReference>
<dbReference type="SMART" id="SM00220">
    <property type="entry name" value="S_TKc"/>
    <property type="match status" value="1"/>
</dbReference>
<evidence type="ECO:0000256" key="10">
    <source>
        <dbReference type="ARBA" id="ARBA00022989"/>
    </source>
</evidence>
<dbReference type="AlphaFoldDB" id="A0A7J7CR44"/>
<keyword evidence="9 12" id="KW-0067">ATP-binding</keyword>
<comment type="caution">
    <text evidence="15">The sequence shown here is derived from an EMBL/GenBank/DDBJ whole genome shotgun (WGS) entry which is preliminary data.</text>
</comment>
<dbReference type="PANTHER" id="PTHR27008:SF592">
    <property type="entry name" value="LEUCINE-RICH REPEAT RECEPTOR-LIKE PROTEIN KINASE FAMILY PROTEIN-RELATED"/>
    <property type="match status" value="1"/>
</dbReference>
<dbReference type="GO" id="GO:0005524">
    <property type="term" value="F:ATP binding"/>
    <property type="evidence" value="ECO:0007669"/>
    <property type="project" value="UniProtKB-UniRule"/>
</dbReference>
<reference evidence="15 16" key="1">
    <citation type="journal article" date="2020" name="Nat. Commun.">
        <title>Genome of Tripterygium wilfordii and identification of cytochrome P450 involved in triptolide biosynthesis.</title>
        <authorList>
            <person name="Tu L."/>
            <person name="Su P."/>
            <person name="Zhang Z."/>
            <person name="Gao L."/>
            <person name="Wang J."/>
            <person name="Hu T."/>
            <person name="Zhou J."/>
            <person name="Zhang Y."/>
            <person name="Zhao Y."/>
            <person name="Liu Y."/>
            <person name="Song Y."/>
            <person name="Tong Y."/>
            <person name="Lu Y."/>
            <person name="Yang J."/>
            <person name="Xu C."/>
            <person name="Jia M."/>
            <person name="Peters R.J."/>
            <person name="Huang L."/>
            <person name="Gao W."/>
        </authorList>
    </citation>
    <scope>NUCLEOTIDE SEQUENCE [LARGE SCALE GENOMIC DNA]</scope>
    <source>
        <strain evidence="16">cv. XIE 37</strain>
        <tissue evidence="15">Leaf</tissue>
    </source>
</reference>
<proteinExistence type="inferred from homology"/>
<keyword evidence="7 12" id="KW-0547">Nucleotide-binding</keyword>
<feature type="domain" description="Protein kinase" evidence="14">
    <location>
        <begin position="567"/>
        <end position="747"/>
    </location>
</feature>
<evidence type="ECO:0000259" key="14">
    <source>
        <dbReference type="PROSITE" id="PS50011"/>
    </source>
</evidence>
<keyword evidence="16" id="KW-1185">Reference proteome</keyword>
<dbReference type="PANTHER" id="PTHR27008">
    <property type="entry name" value="OS04G0122200 PROTEIN"/>
    <property type="match status" value="1"/>
</dbReference>
<evidence type="ECO:0000256" key="11">
    <source>
        <dbReference type="ARBA" id="ARBA00023136"/>
    </source>
</evidence>
<dbReference type="InParanoid" id="A0A7J7CR44"/>
<dbReference type="PROSITE" id="PS50011">
    <property type="entry name" value="PROTEIN_KINASE_DOM"/>
    <property type="match status" value="1"/>
</dbReference>
<gene>
    <name evidence="15" type="ORF">HS088_TW14G00728</name>
</gene>
<dbReference type="SUPFAM" id="SSF52047">
    <property type="entry name" value="RNI-like"/>
    <property type="match status" value="1"/>
</dbReference>
<keyword evidence="5 13" id="KW-0812">Transmembrane</keyword>
<evidence type="ECO:0000256" key="4">
    <source>
        <dbReference type="ARBA" id="ARBA00022679"/>
    </source>
</evidence>
<accession>A0A7J7CR44</accession>
<dbReference type="FunFam" id="3.80.10.10:FF:000095">
    <property type="entry name" value="LRR receptor-like serine/threonine-protein kinase GSO1"/>
    <property type="match status" value="2"/>
</dbReference>
<evidence type="ECO:0000313" key="15">
    <source>
        <dbReference type="EMBL" id="KAF5736583.1"/>
    </source>
</evidence>
<dbReference type="Gene3D" id="3.30.200.20">
    <property type="entry name" value="Phosphorylase Kinase, domain 1"/>
    <property type="match status" value="1"/>
</dbReference>
<keyword evidence="11 13" id="KW-0472">Membrane</keyword>